<name>A0ABD2ZPI6_9GENT</name>
<dbReference type="EMBL" id="JBJUIK010000008">
    <property type="protein sequence ID" value="KAL3520270.1"/>
    <property type="molecule type" value="Genomic_DNA"/>
</dbReference>
<gene>
    <name evidence="1" type="ORF">ACH5RR_018419</name>
</gene>
<protein>
    <submittedName>
        <fullName evidence="1">Uncharacterized protein</fullName>
    </submittedName>
</protein>
<evidence type="ECO:0000313" key="2">
    <source>
        <dbReference type="Proteomes" id="UP001630127"/>
    </source>
</evidence>
<sequence length="127" mass="15182">MVGRCSPSFYWQRKGERTLGCYGKYHWQIWNGRNKEFFEEDKDIFMHLVQRAITEWLEFTEAQMVEEQESMVETNDVQSGREWKAPQFGFVKVNTDRVVKREERRIGRVGITRNTQGRILKCWAIGT</sequence>
<proteinExistence type="predicted"/>
<evidence type="ECO:0000313" key="1">
    <source>
        <dbReference type="EMBL" id="KAL3520270.1"/>
    </source>
</evidence>
<dbReference type="Proteomes" id="UP001630127">
    <property type="component" value="Unassembled WGS sequence"/>
</dbReference>
<organism evidence="1 2">
    <name type="scientific">Cinchona calisaya</name>
    <dbReference type="NCBI Taxonomy" id="153742"/>
    <lineage>
        <taxon>Eukaryota</taxon>
        <taxon>Viridiplantae</taxon>
        <taxon>Streptophyta</taxon>
        <taxon>Embryophyta</taxon>
        <taxon>Tracheophyta</taxon>
        <taxon>Spermatophyta</taxon>
        <taxon>Magnoliopsida</taxon>
        <taxon>eudicotyledons</taxon>
        <taxon>Gunneridae</taxon>
        <taxon>Pentapetalae</taxon>
        <taxon>asterids</taxon>
        <taxon>lamiids</taxon>
        <taxon>Gentianales</taxon>
        <taxon>Rubiaceae</taxon>
        <taxon>Cinchonoideae</taxon>
        <taxon>Cinchoneae</taxon>
        <taxon>Cinchona</taxon>
    </lineage>
</organism>
<accession>A0ABD2ZPI6</accession>
<keyword evidence="2" id="KW-1185">Reference proteome</keyword>
<dbReference type="AlphaFoldDB" id="A0ABD2ZPI6"/>
<comment type="caution">
    <text evidence="1">The sequence shown here is derived from an EMBL/GenBank/DDBJ whole genome shotgun (WGS) entry which is preliminary data.</text>
</comment>
<reference evidence="1 2" key="1">
    <citation type="submission" date="2024-11" db="EMBL/GenBank/DDBJ databases">
        <title>A near-complete genome assembly of Cinchona calisaya.</title>
        <authorList>
            <person name="Lian D.C."/>
            <person name="Zhao X.W."/>
            <person name="Wei L."/>
        </authorList>
    </citation>
    <scope>NUCLEOTIDE SEQUENCE [LARGE SCALE GENOMIC DNA]</scope>
    <source>
        <tissue evidence="1">Nenye</tissue>
    </source>
</reference>